<dbReference type="Gene3D" id="3.60.40.10">
    <property type="entry name" value="PPM-type phosphatase domain"/>
    <property type="match status" value="2"/>
</dbReference>
<feature type="non-terminal residue" evidence="3">
    <location>
        <position position="1"/>
    </location>
</feature>
<dbReference type="GO" id="GO:0004722">
    <property type="term" value="F:protein serine/threonine phosphatase activity"/>
    <property type="evidence" value="ECO:0007669"/>
    <property type="project" value="InterPro"/>
</dbReference>
<feature type="domain" description="PPM-type phosphatase" evidence="2">
    <location>
        <begin position="128"/>
        <end position="523"/>
    </location>
</feature>
<dbReference type="SUPFAM" id="SSF81606">
    <property type="entry name" value="PP2C-like"/>
    <property type="match status" value="1"/>
</dbReference>
<dbReference type="Pfam" id="PF00481">
    <property type="entry name" value="PP2C"/>
    <property type="match status" value="1"/>
</dbReference>
<keyword evidence="4" id="KW-1185">Reference proteome</keyword>
<dbReference type="InterPro" id="IPR036457">
    <property type="entry name" value="PPM-type-like_dom_sf"/>
</dbReference>
<dbReference type="OrthoDB" id="416093at2759"/>
<evidence type="ECO:0000256" key="1">
    <source>
        <dbReference type="SAM" id="MobiDB-lite"/>
    </source>
</evidence>
<protein>
    <recommendedName>
        <fullName evidence="2">PPM-type phosphatase domain-containing protein</fullName>
    </recommendedName>
</protein>
<dbReference type="InterPro" id="IPR015655">
    <property type="entry name" value="PP2C"/>
</dbReference>
<dbReference type="STRING" id="225359.A0A2S4PVT4"/>
<dbReference type="EMBL" id="PEDP01000398">
    <property type="protein sequence ID" value="POS86153.1"/>
    <property type="molecule type" value="Genomic_DNA"/>
</dbReference>
<dbReference type="AlphaFoldDB" id="A0A2S4PVT4"/>
<feature type="region of interest" description="Disordered" evidence="1">
    <location>
        <begin position="22"/>
        <end position="75"/>
    </location>
</feature>
<comment type="caution">
    <text evidence="3">The sequence shown here is derived from an EMBL/GenBank/DDBJ whole genome shotgun (WGS) entry which is preliminary data.</text>
</comment>
<dbReference type="Proteomes" id="UP000237438">
    <property type="component" value="Unassembled WGS sequence"/>
</dbReference>
<gene>
    <name evidence="3" type="ORF">EPUL_001566</name>
</gene>
<sequence length="560" mass="61381">TYTFPSSLTRRKFHNYFLTNLPPTASHHSDGPSPRSSSSAAATAASLHRNSLSDAASSSSSQALRNNLSSPNTNLSSTIVAPRDLIVVRIPLKSAKQHFGVSQSRGTRPSNEDTYQAGIIEIPAFAKKVSVNHSNGAKSLDVADSASGGPQVFGFGVFDGHGGNECSEFLKENLYEYIEKSADLFELECSLQTSEAKSPIETNPLDSENSQEILSNGNTEESISLQRSGIENTEEFSQDSISQENRGTISNTDSRMEKIFQLENSLIKQWNDTVGGYFRRFKPQYFSDSLTKAASIESVLMYAFLKADFDFISAQAHRVESVRDDKSLSLVKKREDTKIQSVSTTERFLGGSTASIALISTPTPIPFWHPSSPSTLLIAHVGDTRIILCNTATGLAKSCTTDHHPSSPGESNRMRRYSTSFVTDSFGEERVSGLANTRAFGDIHSKRIGVSAEPEIHRIELMAAEYSMLVLVSDGISGNLNDQEIVDIVKEAKTPEQGARDVVAFATEVSKNGDNATCLVVRLGGWEKRREGGLGSLGTMECREWRRRDASDMRRVERHR</sequence>
<evidence type="ECO:0000259" key="2">
    <source>
        <dbReference type="PROSITE" id="PS51746"/>
    </source>
</evidence>
<dbReference type="PANTHER" id="PTHR13832:SF589">
    <property type="entry name" value="[PYRUVATE DEHYDROGENASE [ACETYL-TRANSFERRING]]-PHOSPHATASE 2, MITOCHONDRIAL"/>
    <property type="match status" value="1"/>
</dbReference>
<evidence type="ECO:0000313" key="4">
    <source>
        <dbReference type="Proteomes" id="UP000237438"/>
    </source>
</evidence>
<dbReference type="CDD" id="cd00143">
    <property type="entry name" value="PP2Cc"/>
    <property type="match status" value="1"/>
</dbReference>
<dbReference type="SMART" id="SM00332">
    <property type="entry name" value="PP2Cc"/>
    <property type="match status" value="1"/>
</dbReference>
<name>A0A2S4PVT4_9PEZI</name>
<evidence type="ECO:0000313" key="3">
    <source>
        <dbReference type="EMBL" id="POS86153.1"/>
    </source>
</evidence>
<reference evidence="3 4" key="1">
    <citation type="submission" date="2017-10" db="EMBL/GenBank/DDBJ databases">
        <title>Development of genomic resources for the powdery mildew, Erysiphe pulchra.</title>
        <authorList>
            <person name="Wadl P.A."/>
            <person name="Mack B.M."/>
            <person name="Moore G."/>
            <person name="Beltz S.B."/>
        </authorList>
    </citation>
    <scope>NUCLEOTIDE SEQUENCE [LARGE SCALE GENOMIC DNA]</scope>
    <source>
        <strain evidence="3">Cflorida</strain>
    </source>
</reference>
<accession>A0A2S4PVT4</accession>
<feature type="compositionally biased region" description="Low complexity" evidence="1">
    <location>
        <begin position="36"/>
        <end position="75"/>
    </location>
</feature>
<dbReference type="InterPro" id="IPR001932">
    <property type="entry name" value="PPM-type_phosphatase-like_dom"/>
</dbReference>
<dbReference type="PROSITE" id="PS51746">
    <property type="entry name" value="PPM_2"/>
    <property type="match status" value="1"/>
</dbReference>
<organism evidence="3 4">
    <name type="scientific">Erysiphe pulchra</name>
    <dbReference type="NCBI Taxonomy" id="225359"/>
    <lineage>
        <taxon>Eukaryota</taxon>
        <taxon>Fungi</taxon>
        <taxon>Dikarya</taxon>
        <taxon>Ascomycota</taxon>
        <taxon>Pezizomycotina</taxon>
        <taxon>Leotiomycetes</taxon>
        <taxon>Erysiphales</taxon>
        <taxon>Erysiphaceae</taxon>
        <taxon>Erysiphe</taxon>
    </lineage>
</organism>
<proteinExistence type="predicted"/>
<dbReference type="PANTHER" id="PTHR13832">
    <property type="entry name" value="PROTEIN PHOSPHATASE 2C"/>
    <property type="match status" value="1"/>
</dbReference>
<feature type="non-terminal residue" evidence="3">
    <location>
        <position position="560"/>
    </location>
</feature>